<dbReference type="SUPFAM" id="SSF50465">
    <property type="entry name" value="EF-Tu/eEF-1alpha/eIF2-gamma C-terminal domain"/>
    <property type="match status" value="1"/>
</dbReference>
<dbReference type="InterPro" id="IPR009001">
    <property type="entry name" value="Transl_elong_EF1A/Init_IF2_C"/>
</dbReference>
<dbReference type="PANTHER" id="PTHR44830:SF1">
    <property type="entry name" value="TR-TYPE G DOMAIN-CONTAINING PROTEIN"/>
    <property type="match status" value="1"/>
</dbReference>
<evidence type="ECO:0000259" key="3">
    <source>
        <dbReference type="Pfam" id="PF22594"/>
    </source>
</evidence>
<evidence type="ECO:0000256" key="2">
    <source>
        <dbReference type="ARBA" id="ARBA00023134"/>
    </source>
</evidence>
<proteinExistence type="predicted"/>
<sequence>SNNWSKMMPRPKGVTTKNVIFVASYKEANFRGFEKRPWGRFLAEIRDPCKKTQVGRQFGKELKKEPKVIKNGDAGFFKMIPTKPMVMETFSEYPPLVHFFVRDMHQTIVVEVIKAVEKKEPSSAKGTKVAATKK</sequence>
<dbReference type="Proteomes" id="UP000824469">
    <property type="component" value="Unassembled WGS sequence"/>
</dbReference>
<protein>
    <recommendedName>
        <fullName evidence="3">GTP-eEF1A C-terminal domain-containing protein</fullName>
    </recommendedName>
</protein>
<organism evidence="4 5">
    <name type="scientific">Taxus chinensis</name>
    <name type="common">Chinese yew</name>
    <name type="synonym">Taxus wallichiana var. chinensis</name>
    <dbReference type="NCBI Taxonomy" id="29808"/>
    <lineage>
        <taxon>Eukaryota</taxon>
        <taxon>Viridiplantae</taxon>
        <taxon>Streptophyta</taxon>
        <taxon>Embryophyta</taxon>
        <taxon>Tracheophyta</taxon>
        <taxon>Spermatophyta</taxon>
        <taxon>Pinopsida</taxon>
        <taxon>Pinidae</taxon>
        <taxon>Conifers II</taxon>
        <taxon>Cupressales</taxon>
        <taxon>Taxaceae</taxon>
        <taxon>Taxus</taxon>
    </lineage>
</organism>
<comment type="caution">
    <text evidence="4">The sequence shown here is derived from an EMBL/GenBank/DDBJ whole genome shotgun (WGS) entry which is preliminary data.</text>
</comment>
<name>A0AA38G7F7_TAXCH</name>
<keyword evidence="1" id="KW-0547">Nucleotide-binding</keyword>
<evidence type="ECO:0000256" key="1">
    <source>
        <dbReference type="ARBA" id="ARBA00022741"/>
    </source>
</evidence>
<feature type="domain" description="GTP-eEF1A C-terminal" evidence="3">
    <location>
        <begin position="52"/>
        <end position="113"/>
    </location>
</feature>
<dbReference type="Pfam" id="PF22594">
    <property type="entry name" value="GTP-eEF1A_C"/>
    <property type="match status" value="1"/>
</dbReference>
<dbReference type="EMBL" id="JAHRHJ020000004">
    <property type="protein sequence ID" value="KAH9317787.1"/>
    <property type="molecule type" value="Genomic_DNA"/>
</dbReference>
<dbReference type="InterPro" id="IPR054696">
    <property type="entry name" value="GTP-eEF1A_C"/>
</dbReference>
<evidence type="ECO:0000313" key="4">
    <source>
        <dbReference type="EMBL" id="KAH9317787.1"/>
    </source>
</evidence>
<dbReference type="PANTHER" id="PTHR44830">
    <property type="entry name" value="ELONGATION FACTOR 1 ALPHA"/>
    <property type="match status" value="1"/>
</dbReference>
<keyword evidence="5" id="KW-1185">Reference proteome</keyword>
<gene>
    <name evidence="4" type="ORF">KI387_019556</name>
</gene>
<keyword evidence="2" id="KW-0342">GTP-binding</keyword>
<evidence type="ECO:0000313" key="5">
    <source>
        <dbReference type="Proteomes" id="UP000824469"/>
    </source>
</evidence>
<feature type="non-terminal residue" evidence="4">
    <location>
        <position position="1"/>
    </location>
</feature>
<accession>A0AA38G7F7</accession>
<dbReference type="GO" id="GO:0005525">
    <property type="term" value="F:GTP binding"/>
    <property type="evidence" value="ECO:0007669"/>
    <property type="project" value="UniProtKB-KW"/>
</dbReference>
<dbReference type="AlphaFoldDB" id="A0AA38G7F7"/>
<dbReference type="Gene3D" id="2.40.30.10">
    <property type="entry name" value="Translation factors"/>
    <property type="match status" value="1"/>
</dbReference>
<reference evidence="4 5" key="1">
    <citation type="journal article" date="2021" name="Nat. Plants">
        <title>The Taxus genome provides insights into paclitaxel biosynthesis.</title>
        <authorList>
            <person name="Xiong X."/>
            <person name="Gou J."/>
            <person name="Liao Q."/>
            <person name="Li Y."/>
            <person name="Zhou Q."/>
            <person name="Bi G."/>
            <person name="Li C."/>
            <person name="Du R."/>
            <person name="Wang X."/>
            <person name="Sun T."/>
            <person name="Guo L."/>
            <person name="Liang H."/>
            <person name="Lu P."/>
            <person name="Wu Y."/>
            <person name="Zhang Z."/>
            <person name="Ro D.K."/>
            <person name="Shang Y."/>
            <person name="Huang S."/>
            <person name="Yan J."/>
        </authorList>
    </citation>
    <scope>NUCLEOTIDE SEQUENCE [LARGE SCALE GENOMIC DNA]</scope>
    <source>
        <strain evidence="4">Ta-2019</strain>
    </source>
</reference>